<evidence type="ECO:0000313" key="2">
    <source>
        <dbReference type="Proteomes" id="UP000321638"/>
    </source>
</evidence>
<dbReference type="EMBL" id="VDUZ01000085">
    <property type="protein sequence ID" value="TXL69378.1"/>
    <property type="molecule type" value="Genomic_DNA"/>
</dbReference>
<proteinExistence type="predicted"/>
<gene>
    <name evidence="1" type="ORF">FHP25_39205</name>
</gene>
<sequence length="278" mass="31703">MSANAFNTARPSFTDPPVVEVVLGVQFVPLDALQIAHFGLFWEKLGREFVTTESKPSLEQMIEQPDVHGQRVTFEMIEGFPGARVWFVNADKTELLQVQADRFIFNWRQGDVKKEYPRYPRVRECFDRYFREFVAFVADLGLGTVVPNQCEVTYINQILLAEGANDWGDLSNLFQFWSGATSDDFLGTPEQVRINMAYRLERGETFVGRLHVAAEPRIRISDQRKLVQLSLTARGQPKGAVPGEVLDFFDFGREHVVRSFASLTSPAMHKIWGRNDHG</sequence>
<dbReference type="OrthoDB" id="128994at2"/>
<protein>
    <submittedName>
        <fullName evidence="1">TIGR04255 family protein</fullName>
    </submittedName>
</protein>
<dbReference type="RefSeq" id="WP_147852469.1">
    <property type="nucleotide sequence ID" value="NZ_VDUZ01000085.1"/>
</dbReference>
<comment type="caution">
    <text evidence="1">The sequence shown here is derived from an EMBL/GenBank/DDBJ whole genome shotgun (WGS) entry which is preliminary data.</text>
</comment>
<keyword evidence="2" id="KW-1185">Reference proteome</keyword>
<dbReference type="NCBIfam" id="TIGR04255">
    <property type="entry name" value="sporadTIGR04255"/>
    <property type="match status" value="1"/>
</dbReference>
<dbReference type="InterPro" id="IPR026349">
    <property type="entry name" value="CHP04255"/>
</dbReference>
<dbReference type="AlphaFoldDB" id="A0A5C8P7H7"/>
<organism evidence="1 2">
    <name type="scientific">Vineibacter terrae</name>
    <dbReference type="NCBI Taxonomy" id="2586908"/>
    <lineage>
        <taxon>Bacteria</taxon>
        <taxon>Pseudomonadati</taxon>
        <taxon>Pseudomonadota</taxon>
        <taxon>Alphaproteobacteria</taxon>
        <taxon>Hyphomicrobiales</taxon>
        <taxon>Vineibacter</taxon>
    </lineage>
</organism>
<dbReference type="Proteomes" id="UP000321638">
    <property type="component" value="Unassembled WGS sequence"/>
</dbReference>
<accession>A0A5C8P7H7</accession>
<reference evidence="1 2" key="1">
    <citation type="submission" date="2019-06" db="EMBL/GenBank/DDBJ databases">
        <title>New taxonomy in bacterial strain CC-CFT640, isolated from vineyard.</title>
        <authorList>
            <person name="Lin S.-Y."/>
            <person name="Tsai C.-F."/>
            <person name="Young C.-C."/>
        </authorList>
    </citation>
    <scope>NUCLEOTIDE SEQUENCE [LARGE SCALE GENOMIC DNA]</scope>
    <source>
        <strain evidence="1 2">CC-CFT640</strain>
    </source>
</reference>
<evidence type="ECO:0000313" key="1">
    <source>
        <dbReference type="EMBL" id="TXL69378.1"/>
    </source>
</evidence>
<name>A0A5C8P7H7_9HYPH</name>